<proteinExistence type="predicted"/>
<evidence type="ECO:0000313" key="3">
    <source>
        <dbReference type="Proteomes" id="UP000485058"/>
    </source>
</evidence>
<dbReference type="EMBL" id="BLLF01001233">
    <property type="protein sequence ID" value="GFH17985.1"/>
    <property type="molecule type" value="Genomic_DNA"/>
</dbReference>
<evidence type="ECO:0000256" key="1">
    <source>
        <dbReference type="SAM" id="MobiDB-lite"/>
    </source>
</evidence>
<reference evidence="2 3" key="1">
    <citation type="submission" date="2020-02" db="EMBL/GenBank/DDBJ databases">
        <title>Draft genome sequence of Haematococcus lacustris strain NIES-144.</title>
        <authorList>
            <person name="Morimoto D."/>
            <person name="Nakagawa S."/>
            <person name="Yoshida T."/>
            <person name="Sawayama S."/>
        </authorList>
    </citation>
    <scope>NUCLEOTIDE SEQUENCE [LARGE SCALE GENOMIC DNA]</scope>
    <source>
        <strain evidence="2 3">NIES-144</strain>
    </source>
</reference>
<sequence length="182" mass="19480">MPVPQWVPYAAGLLTGGAEVWWSQQVVYNTPAATCWEAFVGELCEHYTHHEERAWQPAAHTSATLQPPQRCHTAAPTALLTTSNRFATLRVADEQQQQLPSQPAKLDEHQAAAAAIAAAAVAAVLRAAVEAEGQEQQGRARAAGAGVAGSGARNTPLPVWKLRSLQQQQQQQPQPLSISPQA</sequence>
<dbReference type="AlphaFoldDB" id="A0A699Z8S1"/>
<feature type="region of interest" description="Disordered" evidence="1">
    <location>
        <begin position="132"/>
        <end position="159"/>
    </location>
</feature>
<dbReference type="Proteomes" id="UP000485058">
    <property type="component" value="Unassembled WGS sequence"/>
</dbReference>
<accession>A0A699Z8S1</accession>
<comment type="caution">
    <text evidence="2">The sequence shown here is derived from an EMBL/GenBank/DDBJ whole genome shotgun (WGS) entry which is preliminary data.</text>
</comment>
<organism evidence="2 3">
    <name type="scientific">Haematococcus lacustris</name>
    <name type="common">Green alga</name>
    <name type="synonym">Haematococcus pluvialis</name>
    <dbReference type="NCBI Taxonomy" id="44745"/>
    <lineage>
        <taxon>Eukaryota</taxon>
        <taxon>Viridiplantae</taxon>
        <taxon>Chlorophyta</taxon>
        <taxon>core chlorophytes</taxon>
        <taxon>Chlorophyceae</taxon>
        <taxon>CS clade</taxon>
        <taxon>Chlamydomonadales</taxon>
        <taxon>Haematococcaceae</taxon>
        <taxon>Haematococcus</taxon>
    </lineage>
</organism>
<name>A0A699Z8S1_HAELA</name>
<gene>
    <name evidence="2" type="ORF">HaLaN_14716</name>
</gene>
<feature type="compositionally biased region" description="Low complexity" evidence="1">
    <location>
        <begin position="132"/>
        <end position="145"/>
    </location>
</feature>
<evidence type="ECO:0000313" key="2">
    <source>
        <dbReference type="EMBL" id="GFH17985.1"/>
    </source>
</evidence>
<evidence type="ECO:0008006" key="4">
    <source>
        <dbReference type="Google" id="ProtNLM"/>
    </source>
</evidence>
<keyword evidence="3" id="KW-1185">Reference proteome</keyword>
<protein>
    <recommendedName>
        <fullName evidence="4">Retrotransposon gag domain-containing protein</fullName>
    </recommendedName>
</protein>